<keyword evidence="3" id="KW-0808">Transferase</keyword>
<keyword evidence="5 11" id="KW-0418">Kinase</keyword>
<dbReference type="PANTHER" id="PTHR43289:SF6">
    <property type="entry name" value="SERINE_THREONINE-PROTEIN KINASE NEKL-3"/>
    <property type="match status" value="1"/>
</dbReference>
<dbReference type="InterPro" id="IPR008271">
    <property type="entry name" value="Ser/Thr_kinase_AS"/>
</dbReference>
<dbReference type="Gene3D" id="1.10.510.10">
    <property type="entry name" value="Transferase(Phosphotransferase) domain 1"/>
    <property type="match status" value="1"/>
</dbReference>
<keyword evidence="6 9" id="KW-0067">ATP-binding</keyword>
<dbReference type="EMBL" id="RBKT01000001">
    <property type="protein sequence ID" value="RKR92257.1"/>
    <property type="molecule type" value="Genomic_DNA"/>
</dbReference>
<dbReference type="PROSITE" id="PS00107">
    <property type="entry name" value="PROTEIN_KINASE_ATP"/>
    <property type="match status" value="1"/>
</dbReference>
<evidence type="ECO:0000313" key="12">
    <source>
        <dbReference type="Proteomes" id="UP000277671"/>
    </source>
</evidence>
<dbReference type="Pfam" id="PF12770">
    <property type="entry name" value="CHAT"/>
    <property type="match status" value="1"/>
</dbReference>
<evidence type="ECO:0000256" key="9">
    <source>
        <dbReference type="PROSITE-ProRule" id="PRU10141"/>
    </source>
</evidence>
<dbReference type="FunFam" id="1.10.510.10:FF:000021">
    <property type="entry name" value="Serine/threonine protein kinase"/>
    <property type="match status" value="1"/>
</dbReference>
<organism evidence="11 12">
    <name type="scientific">Micromonospora pisi</name>
    <dbReference type="NCBI Taxonomy" id="589240"/>
    <lineage>
        <taxon>Bacteria</taxon>
        <taxon>Bacillati</taxon>
        <taxon>Actinomycetota</taxon>
        <taxon>Actinomycetes</taxon>
        <taxon>Micromonosporales</taxon>
        <taxon>Micromonosporaceae</taxon>
        <taxon>Micromonospora</taxon>
    </lineage>
</organism>
<dbReference type="PROSITE" id="PS50011">
    <property type="entry name" value="PROTEIN_KINASE_DOM"/>
    <property type="match status" value="1"/>
</dbReference>
<dbReference type="PANTHER" id="PTHR43289">
    <property type="entry name" value="MITOGEN-ACTIVATED PROTEIN KINASE KINASE KINASE 20-RELATED"/>
    <property type="match status" value="1"/>
</dbReference>
<evidence type="ECO:0000256" key="8">
    <source>
        <dbReference type="ARBA" id="ARBA00048679"/>
    </source>
</evidence>
<dbReference type="SUPFAM" id="SSF56112">
    <property type="entry name" value="Protein kinase-like (PK-like)"/>
    <property type="match status" value="1"/>
</dbReference>
<dbReference type="PROSITE" id="PS00108">
    <property type="entry name" value="PROTEIN_KINASE_ST"/>
    <property type="match status" value="1"/>
</dbReference>
<dbReference type="Pfam" id="PF00069">
    <property type="entry name" value="Pkinase"/>
    <property type="match status" value="1"/>
</dbReference>
<dbReference type="InterPro" id="IPR024983">
    <property type="entry name" value="CHAT_dom"/>
</dbReference>
<dbReference type="Gene3D" id="3.30.200.20">
    <property type="entry name" value="Phosphorylase Kinase, domain 1"/>
    <property type="match status" value="1"/>
</dbReference>
<dbReference type="GO" id="GO:0005524">
    <property type="term" value="F:ATP binding"/>
    <property type="evidence" value="ECO:0007669"/>
    <property type="project" value="UniProtKB-UniRule"/>
</dbReference>
<gene>
    <name evidence="11" type="ORF">BDK92_6695</name>
</gene>
<dbReference type="CDD" id="cd14014">
    <property type="entry name" value="STKc_PknB_like"/>
    <property type="match status" value="1"/>
</dbReference>
<dbReference type="GO" id="GO:0045717">
    <property type="term" value="P:negative regulation of fatty acid biosynthetic process"/>
    <property type="evidence" value="ECO:0007669"/>
    <property type="project" value="UniProtKB-ARBA"/>
</dbReference>
<comment type="caution">
    <text evidence="11">The sequence shown here is derived from an EMBL/GenBank/DDBJ whole genome shotgun (WGS) entry which is preliminary data.</text>
</comment>
<dbReference type="InterPro" id="IPR011009">
    <property type="entry name" value="Kinase-like_dom_sf"/>
</dbReference>
<dbReference type="AlphaFoldDB" id="A0A495JTC8"/>
<evidence type="ECO:0000256" key="4">
    <source>
        <dbReference type="ARBA" id="ARBA00022741"/>
    </source>
</evidence>
<feature type="binding site" evidence="9">
    <location>
        <position position="40"/>
    </location>
    <ligand>
        <name>ATP</name>
        <dbReference type="ChEBI" id="CHEBI:30616"/>
    </ligand>
</feature>
<dbReference type="EC" id="2.7.11.1" evidence="1"/>
<keyword evidence="4 9" id="KW-0547">Nucleotide-binding</keyword>
<accession>A0A495JTC8</accession>
<dbReference type="SMART" id="SM00220">
    <property type="entry name" value="S_TKc"/>
    <property type="match status" value="1"/>
</dbReference>
<evidence type="ECO:0000256" key="5">
    <source>
        <dbReference type="ARBA" id="ARBA00022777"/>
    </source>
</evidence>
<name>A0A495JTC8_9ACTN</name>
<reference evidence="11 12" key="1">
    <citation type="submission" date="2018-10" db="EMBL/GenBank/DDBJ databases">
        <title>Sequencing the genomes of 1000 actinobacteria strains.</title>
        <authorList>
            <person name="Klenk H.-P."/>
        </authorList>
    </citation>
    <scope>NUCLEOTIDE SEQUENCE [LARGE SCALE GENOMIC DNA]</scope>
    <source>
        <strain evidence="11 12">DSM 45175</strain>
    </source>
</reference>
<comment type="catalytic activity">
    <reaction evidence="8">
        <text>L-seryl-[protein] + ATP = O-phospho-L-seryl-[protein] + ADP + H(+)</text>
        <dbReference type="Rhea" id="RHEA:17989"/>
        <dbReference type="Rhea" id="RHEA-COMP:9863"/>
        <dbReference type="Rhea" id="RHEA-COMP:11604"/>
        <dbReference type="ChEBI" id="CHEBI:15378"/>
        <dbReference type="ChEBI" id="CHEBI:29999"/>
        <dbReference type="ChEBI" id="CHEBI:30616"/>
        <dbReference type="ChEBI" id="CHEBI:83421"/>
        <dbReference type="ChEBI" id="CHEBI:456216"/>
        <dbReference type="EC" id="2.7.11.1"/>
    </reaction>
</comment>
<comment type="catalytic activity">
    <reaction evidence="7">
        <text>L-threonyl-[protein] + ATP = O-phospho-L-threonyl-[protein] + ADP + H(+)</text>
        <dbReference type="Rhea" id="RHEA:46608"/>
        <dbReference type="Rhea" id="RHEA-COMP:11060"/>
        <dbReference type="Rhea" id="RHEA-COMP:11605"/>
        <dbReference type="ChEBI" id="CHEBI:15378"/>
        <dbReference type="ChEBI" id="CHEBI:30013"/>
        <dbReference type="ChEBI" id="CHEBI:30616"/>
        <dbReference type="ChEBI" id="CHEBI:61977"/>
        <dbReference type="ChEBI" id="CHEBI:456216"/>
        <dbReference type="EC" id="2.7.11.1"/>
    </reaction>
</comment>
<evidence type="ECO:0000313" key="11">
    <source>
        <dbReference type="EMBL" id="RKR92257.1"/>
    </source>
</evidence>
<proteinExistence type="predicted"/>
<evidence type="ECO:0000256" key="1">
    <source>
        <dbReference type="ARBA" id="ARBA00012513"/>
    </source>
</evidence>
<evidence type="ECO:0000256" key="7">
    <source>
        <dbReference type="ARBA" id="ARBA00047899"/>
    </source>
</evidence>
<sequence length="717" mass="78097">MSLPVLLGGRYQLGELIGNGGMAEVYRGRDLRLGRDVAIKMLRAGLTPDPAFQMRFRREAQNSASLNHPAIVAVYDTGERTTPTGEVWPFIAMEFIDGRTLKEVLAVERRLMPRRAMEICADICAALEFSHRRGIVHRDIKPSNVMLTRHGQVKVADFGIARAFSVGATTVPGTSAVVGTVHYLSPEQVRGDAADGRSDVYATGCLMFALLCGHPPFVGESKMDVLDQQVRDDPPLPSHLNPDVEPSVDAVVLKALAKEPLDRYQSAAELRADLLRAIAGRPVAAALPEVTEQPSINVRGPRWYETFASKLGDTSTFTVWRSFVVDRWERQAFGLSSAQQTTMGWTPPTTEDLVIRVYPSAAGGAGNTVLLRGSAGEVEVPLRLPSDLAANLARASSAIDTARLDPTLSTAADIAAVRKLGTALFDALLHGESRSLYRACHHAVRYGGDRRPVNAVLRLVLRMPSPELAALPWELMFDDEAGAHLALEHPIVRYVEMPVPVRSSATKPPLYLLGMVVSPDDLDPVAVAAEREAIEEALRQFVRDGLIRLSWVNGQTWQDLQRKLYKRQYHALHFVGHGGFDAIRGEGYVAFANRAGEADRVFASDLGAILANQNGLRMVVLNTCESARDDGLHGYTSTAEALVRRGVNSVLSMRDVVSDPVARKFATVFYEALSASAPIDVAAMMARLAVRRDGLGSLEWGTPTVFMRSGSTPLLDT</sequence>
<keyword evidence="12" id="KW-1185">Reference proteome</keyword>
<dbReference type="Proteomes" id="UP000277671">
    <property type="component" value="Unassembled WGS sequence"/>
</dbReference>
<dbReference type="FunFam" id="3.30.200.20:FF:000035">
    <property type="entry name" value="Serine/threonine protein kinase Stk1"/>
    <property type="match status" value="1"/>
</dbReference>
<dbReference type="InterPro" id="IPR017441">
    <property type="entry name" value="Protein_kinase_ATP_BS"/>
</dbReference>
<dbReference type="GO" id="GO:0004674">
    <property type="term" value="F:protein serine/threonine kinase activity"/>
    <property type="evidence" value="ECO:0007669"/>
    <property type="project" value="UniProtKB-KW"/>
</dbReference>
<keyword evidence="2 11" id="KW-0723">Serine/threonine-protein kinase</keyword>
<evidence type="ECO:0000259" key="10">
    <source>
        <dbReference type="PROSITE" id="PS50011"/>
    </source>
</evidence>
<dbReference type="RefSeq" id="WP_121160285.1">
    <property type="nucleotide sequence ID" value="NZ_RBKT01000001.1"/>
</dbReference>
<evidence type="ECO:0000256" key="3">
    <source>
        <dbReference type="ARBA" id="ARBA00022679"/>
    </source>
</evidence>
<protein>
    <recommendedName>
        <fullName evidence="1">non-specific serine/threonine protein kinase</fullName>
        <ecNumber evidence="1">2.7.11.1</ecNumber>
    </recommendedName>
</protein>
<evidence type="ECO:0000256" key="6">
    <source>
        <dbReference type="ARBA" id="ARBA00022840"/>
    </source>
</evidence>
<dbReference type="InterPro" id="IPR000719">
    <property type="entry name" value="Prot_kinase_dom"/>
</dbReference>
<evidence type="ECO:0000256" key="2">
    <source>
        <dbReference type="ARBA" id="ARBA00022527"/>
    </source>
</evidence>
<feature type="domain" description="Protein kinase" evidence="10">
    <location>
        <begin position="11"/>
        <end position="275"/>
    </location>
</feature>
<dbReference type="OrthoDB" id="8253226at2"/>